<dbReference type="AlphaFoldDB" id="A0A2R8CG12"/>
<keyword evidence="2" id="KW-0472">Membrane</keyword>
<evidence type="ECO:0000256" key="2">
    <source>
        <dbReference type="SAM" id="Phobius"/>
    </source>
</evidence>
<dbReference type="GO" id="GO:0005886">
    <property type="term" value="C:plasma membrane"/>
    <property type="evidence" value="ECO:0007669"/>
    <property type="project" value="TreeGrafter"/>
</dbReference>
<keyword evidence="2" id="KW-1133">Transmembrane helix</keyword>
<keyword evidence="4" id="KW-1185">Reference proteome</keyword>
<dbReference type="GO" id="GO:0004713">
    <property type="term" value="F:protein tyrosine kinase activity"/>
    <property type="evidence" value="ECO:0007669"/>
    <property type="project" value="TreeGrafter"/>
</dbReference>
<dbReference type="PANTHER" id="PTHR32309">
    <property type="entry name" value="TYROSINE-PROTEIN KINASE"/>
    <property type="match status" value="1"/>
</dbReference>
<dbReference type="Proteomes" id="UP000244898">
    <property type="component" value="Unassembled WGS sequence"/>
</dbReference>
<gene>
    <name evidence="3" type="ORF">TRM7615_04890</name>
</gene>
<dbReference type="PANTHER" id="PTHR32309:SF13">
    <property type="entry name" value="FERRIC ENTEROBACTIN TRANSPORT PROTEIN FEPE"/>
    <property type="match status" value="1"/>
</dbReference>
<accession>A0A2R8CG12</accession>
<evidence type="ECO:0000256" key="1">
    <source>
        <dbReference type="SAM" id="Coils"/>
    </source>
</evidence>
<evidence type="ECO:0008006" key="5">
    <source>
        <dbReference type="Google" id="ProtNLM"/>
    </source>
</evidence>
<feature type="coiled-coil region" evidence="1">
    <location>
        <begin position="195"/>
        <end position="222"/>
    </location>
</feature>
<keyword evidence="1" id="KW-0175">Coiled coil</keyword>
<protein>
    <recommendedName>
        <fullName evidence="5">Sugar transporter</fullName>
    </recommendedName>
</protein>
<reference evidence="4" key="1">
    <citation type="submission" date="2018-03" db="EMBL/GenBank/DDBJ databases">
        <authorList>
            <person name="Rodrigo-Torres L."/>
            <person name="Arahal R. D."/>
            <person name="Lucena T."/>
        </authorList>
    </citation>
    <scope>NUCLEOTIDE SEQUENCE [LARGE SCALE GENOMIC DNA]</scope>
    <source>
        <strain evidence="4">CECT 7615</strain>
    </source>
</reference>
<dbReference type="InterPro" id="IPR050445">
    <property type="entry name" value="Bact_polysacc_biosynth/exp"/>
</dbReference>
<organism evidence="3 4">
    <name type="scientific">Falsiruegeria mediterranea M17</name>
    <dbReference type="NCBI Taxonomy" id="1200281"/>
    <lineage>
        <taxon>Bacteria</taxon>
        <taxon>Pseudomonadati</taxon>
        <taxon>Pseudomonadota</taxon>
        <taxon>Alphaproteobacteria</taxon>
        <taxon>Rhodobacterales</taxon>
        <taxon>Roseobacteraceae</taxon>
        <taxon>Falsiruegeria</taxon>
    </lineage>
</organism>
<feature type="transmembrane region" description="Helical" evidence="2">
    <location>
        <begin position="28"/>
        <end position="50"/>
    </location>
</feature>
<sequence length="387" mass="43624">MAETPSELPSAYSVPPPVRPAFMRPRHWMLIITFVICVIVPTVLAGVYLYTRAADQYASRVGFSVRSEETGSAFEFLGSLTNVSGSSSSDTDILYKFIQSQELVEAVDTALDLHTIWGKPTDDPYFTLAPDSSLEDLLDYWEDMVRVIYDPGTGLIEVEVRAFDPQDARRIAQDLLERSSAMINELSTVARTDVTRYAREELDQAIQRLKEARQAMTLFRNETQIVDPGADIQGQMGLLSSLQLKLAETLIELDILTQTVRPNDPRIEQTRRETLVIQKRIDQERRKLGVSGDDDVKVFADLVGQFEVLSVDLKFAEQAYISALSAYDTAVAEARRQSRYLAAYLHPTLAETPEYPQREILLAVLSLILFGSWSILMLVIYSLKDRK</sequence>
<dbReference type="EMBL" id="ONZG01000020">
    <property type="protein sequence ID" value="SPJ31347.1"/>
    <property type="molecule type" value="Genomic_DNA"/>
</dbReference>
<feature type="transmembrane region" description="Helical" evidence="2">
    <location>
        <begin position="360"/>
        <end position="383"/>
    </location>
</feature>
<evidence type="ECO:0000313" key="4">
    <source>
        <dbReference type="Proteomes" id="UP000244898"/>
    </source>
</evidence>
<name>A0A2R8CG12_9RHOB</name>
<keyword evidence="2" id="KW-0812">Transmembrane</keyword>
<evidence type="ECO:0000313" key="3">
    <source>
        <dbReference type="EMBL" id="SPJ31347.1"/>
    </source>
</evidence>
<dbReference type="RefSeq" id="WP_235824206.1">
    <property type="nucleotide sequence ID" value="NZ_ONZG01000020.1"/>
</dbReference>
<proteinExistence type="predicted"/>